<gene>
    <name evidence="2" type="ORF">HR057_15700</name>
</gene>
<dbReference type="EMBL" id="JABTTE010000031">
    <property type="protein sequence ID" value="NSL53185.1"/>
    <property type="molecule type" value="Genomic_DNA"/>
</dbReference>
<reference evidence="2" key="1">
    <citation type="submission" date="2020-06" db="EMBL/GenBank/DDBJ databases">
        <title>A novel thermopfilic bacterium from Erzurum, Turkey.</title>
        <authorList>
            <person name="Adiguzel A."/>
            <person name="Ay H."/>
            <person name="Baltaci M.O."/>
        </authorList>
    </citation>
    <scope>NUCLEOTIDE SEQUENCE</scope>
    <source>
        <strain evidence="2">P2</strain>
    </source>
</reference>
<keyword evidence="1" id="KW-0472">Membrane</keyword>
<feature type="transmembrane region" description="Helical" evidence="1">
    <location>
        <begin position="110"/>
        <end position="129"/>
    </location>
</feature>
<dbReference type="RefSeq" id="WP_173732387.1">
    <property type="nucleotide sequence ID" value="NZ_JABTTE010000031.1"/>
</dbReference>
<evidence type="ECO:0000256" key="1">
    <source>
        <dbReference type="SAM" id="Phobius"/>
    </source>
</evidence>
<proteinExistence type="predicted"/>
<organism evidence="2 3">
    <name type="scientific">Calidifontibacillus erzurumensis</name>
    <dbReference type="NCBI Taxonomy" id="2741433"/>
    <lineage>
        <taxon>Bacteria</taxon>
        <taxon>Bacillati</taxon>
        <taxon>Bacillota</taxon>
        <taxon>Bacilli</taxon>
        <taxon>Bacillales</taxon>
        <taxon>Bacillaceae</taxon>
        <taxon>Calidifontibacillus/Schinkia group</taxon>
        <taxon>Calidifontibacillus</taxon>
    </lineage>
</organism>
<feature type="transmembrane region" description="Helical" evidence="1">
    <location>
        <begin position="185"/>
        <end position="205"/>
    </location>
</feature>
<comment type="caution">
    <text evidence="2">The sequence shown here is derived from an EMBL/GenBank/DDBJ whole genome shotgun (WGS) entry which is preliminary data.</text>
</comment>
<feature type="transmembrane region" description="Helical" evidence="1">
    <location>
        <begin position="54"/>
        <end position="71"/>
    </location>
</feature>
<evidence type="ECO:0000313" key="3">
    <source>
        <dbReference type="Proteomes" id="UP000625804"/>
    </source>
</evidence>
<protein>
    <submittedName>
        <fullName evidence="2">Uncharacterized protein</fullName>
    </submittedName>
</protein>
<keyword evidence="1" id="KW-1133">Transmembrane helix</keyword>
<feature type="transmembrane region" description="Helical" evidence="1">
    <location>
        <begin position="161"/>
        <end position="178"/>
    </location>
</feature>
<evidence type="ECO:0000313" key="2">
    <source>
        <dbReference type="EMBL" id="NSL53185.1"/>
    </source>
</evidence>
<keyword evidence="3" id="KW-1185">Reference proteome</keyword>
<dbReference type="AlphaFoldDB" id="A0A8J8KFQ9"/>
<accession>A0A8J8KFQ9</accession>
<dbReference type="Proteomes" id="UP000625804">
    <property type="component" value="Unassembled WGS sequence"/>
</dbReference>
<feature type="transmembrane region" description="Helical" evidence="1">
    <location>
        <begin position="134"/>
        <end position="155"/>
    </location>
</feature>
<sequence>MKDFFNRSEKRKDIIFSTLIFVLGVILGTISKILDSTPSNLLPSFLEVLDLRNFFSRIGIWLFFGVLLSVYSKSPVRSAVNVFLFFAGMVASYYAYTIMIAGFFPKSYMMIWIMLTILSPIFAFICWYAKREGIFGNIISSIIIMFISRQAFAFGYWYFDIRYVLEFIIWIAVILILYRSPKQTIWMITIGMLLYFLTAQMNLLWGML</sequence>
<feature type="transmembrane region" description="Helical" evidence="1">
    <location>
        <begin position="14"/>
        <end position="34"/>
    </location>
</feature>
<feature type="transmembrane region" description="Helical" evidence="1">
    <location>
        <begin position="83"/>
        <end position="104"/>
    </location>
</feature>
<keyword evidence="1" id="KW-0812">Transmembrane</keyword>
<name>A0A8J8KFQ9_9BACI</name>